<accession>A0AAI8YCY3</accession>
<proteinExistence type="predicted"/>
<keyword evidence="2" id="KW-1185">Reference proteome</keyword>
<gene>
    <name evidence="1" type="ORF">KHLLAP_LOCUS481</name>
</gene>
<comment type="caution">
    <text evidence="1">The sequence shown here is derived from an EMBL/GenBank/DDBJ whole genome shotgun (WGS) entry which is preliminary data.</text>
</comment>
<sequence>MFNAQDNSGFEEFEASIASRYSHIENNFLDLEKMRKLRKDDLAERERLIKAICNYWLFDNPSIRYGPMWYSTWLETTGTFDDDKDIKPEYLKVNTGLALNPPHKYVLRQMLPIWRVTKTSQIFEDHFHRWPQNSKGWHLHQDSFMHPKFMYDIFEMALKHGHQGTSRSKALDRAIESIPNPERIKKVVCIGLGKVFKSTYLAKCHELQVNIHPSHLAQHTAARAIVEILRSKTHQDVQLHAADPAYGRRHEEVLTNLPGVKFNVLNPIYGHH</sequence>
<dbReference type="EMBL" id="CAUWAG010000003">
    <property type="protein sequence ID" value="CAJ2500013.1"/>
    <property type="molecule type" value="Genomic_DNA"/>
</dbReference>
<dbReference type="AlphaFoldDB" id="A0AAI8YCY3"/>
<organism evidence="1 2">
    <name type="scientific">Anthostomella pinea</name>
    <dbReference type="NCBI Taxonomy" id="933095"/>
    <lineage>
        <taxon>Eukaryota</taxon>
        <taxon>Fungi</taxon>
        <taxon>Dikarya</taxon>
        <taxon>Ascomycota</taxon>
        <taxon>Pezizomycotina</taxon>
        <taxon>Sordariomycetes</taxon>
        <taxon>Xylariomycetidae</taxon>
        <taxon>Xylariales</taxon>
        <taxon>Xylariaceae</taxon>
        <taxon>Anthostomella</taxon>
    </lineage>
</organism>
<protein>
    <submittedName>
        <fullName evidence="1">Uu.00g028660.m01.CDS01</fullName>
    </submittedName>
</protein>
<reference evidence="1" key="1">
    <citation type="submission" date="2023-10" db="EMBL/GenBank/DDBJ databases">
        <authorList>
            <person name="Hackl T."/>
        </authorList>
    </citation>
    <scope>NUCLEOTIDE SEQUENCE</scope>
</reference>
<evidence type="ECO:0000313" key="1">
    <source>
        <dbReference type="EMBL" id="CAJ2500013.1"/>
    </source>
</evidence>
<name>A0AAI8YCY3_9PEZI</name>
<evidence type="ECO:0000313" key="2">
    <source>
        <dbReference type="Proteomes" id="UP001295740"/>
    </source>
</evidence>
<dbReference type="Proteomes" id="UP001295740">
    <property type="component" value="Unassembled WGS sequence"/>
</dbReference>